<feature type="domain" description="ABC-type glycine betaine transport system substrate-binding" evidence="2">
    <location>
        <begin position="23"/>
        <end position="289"/>
    </location>
</feature>
<feature type="signal peptide" evidence="1">
    <location>
        <begin position="1"/>
        <end position="19"/>
    </location>
</feature>
<dbReference type="RefSeq" id="WP_345197598.1">
    <property type="nucleotide sequence ID" value="NZ_BAABFL010000444.1"/>
</dbReference>
<dbReference type="Proteomes" id="UP001500604">
    <property type="component" value="Unassembled WGS sequence"/>
</dbReference>
<keyword evidence="4" id="KW-1185">Reference proteome</keyword>
<reference evidence="4" key="1">
    <citation type="journal article" date="2019" name="Int. J. Syst. Evol. Microbiol.">
        <title>The Global Catalogue of Microorganisms (GCM) 10K type strain sequencing project: providing services to taxonomists for standard genome sequencing and annotation.</title>
        <authorList>
            <consortium name="The Broad Institute Genomics Platform"/>
            <consortium name="The Broad Institute Genome Sequencing Center for Infectious Disease"/>
            <person name="Wu L."/>
            <person name="Ma J."/>
        </authorList>
    </citation>
    <scope>NUCLEOTIDE SEQUENCE [LARGE SCALE GENOMIC DNA]</scope>
    <source>
        <strain evidence="4">JCM 17805</strain>
    </source>
</reference>
<protein>
    <submittedName>
        <fullName evidence="3">Osmoprotectant ABC transporter substrate-binding protein OsmX</fullName>
    </submittedName>
</protein>
<dbReference type="InterPro" id="IPR007210">
    <property type="entry name" value="ABC_Gly_betaine_transp_sub-bd"/>
</dbReference>
<dbReference type="Gene3D" id="3.40.190.120">
    <property type="entry name" value="Osmoprotection protein (prox), domain 2"/>
    <property type="match status" value="1"/>
</dbReference>
<proteinExistence type="predicted"/>
<dbReference type="EMBL" id="BAABFL010000444">
    <property type="protein sequence ID" value="GAA4651245.1"/>
    <property type="molecule type" value="Genomic_DNA"/>
</dbReference>
<evidence type="ECO:0000313" key="3">
    <source>
        <dbReference type="EMBL" id="GAA4651245.1"/>
    </source>
</evidence>
<dbReference type="SUPFAM" id="SSF53850">
    <property type="entry name" value="Periplasmic binding protein-like II"/>
    <property type="match status" value="1"/>
</dbReference>
<dbReference type="Gene3D" id="3.40.190.10">
    <property type="entry name" value="Periplasmic binding protein-like II"/>
    <property type="match status" value="1"/>
</dbReference>
<evidence type="ECO:0000313" key="4">
    <source>
        <dbReference type="Proteomes" id="UP001500604"/>
    </source>
</evidence>
<accession>A0ABP8V876</accession>
<dbReference type="CDD" id="cd13611">
    <property type="entry name" value="PBP2_YehZ"/>
    <property type="match status" value="1"/>
</dbReference>
<gene>
    <name evidence="3" type="primary">osmX</name>
    <name evidence="3" type="ORF">GCM10023116_35280</name>
</gene>
<comment type="caution">
    <text evidence="3">The sequence shown here is derived from an EMBL/GenBank/DDBJ whole genome shotgun (WGS) entry which is preliminary data.</text>
</comment>
<evidence type="ECO:0000256" key="1">
    <source>
        <dbReference type="SAM" id="SignalP"/>
    </source>
</evidence>
<dbReference type="Pfam" id="PF04069">
    <property type="entry name" value="OpuAC"/>
    <property type="match status" value="1"/>
</dbReference>
<keyword evidence="1" id="KW-0732">Signal</keyword>
<name>A0ABP8V876_9GAMM</name>
<sequence length="293" mass="32831">MLRQVVGLIAILFSLNVFANGDEIVVGGKGYTEQRLLAEMTTQYLKANGFDVDKKVGLGSAVLRQALENQQISLNWDYVSTGLRNYHKVNDKLDAETAYQTLRTLDAKNGIEWLTPSKANNTYAIAMREEDAERLNIRTISDLVSALKSGEKLVMATNVEFYARKQDGLPALQKTYQFKVPRSAIRRMDSGLVYSALQKGQVDFASVFATDGRIKAFGFRVLEDDQNFFMSYAITPVVRSEVLEQNPGLETLLNTLAGQLNDAVMVDLNSRIDVDRQSVEQVVTDFLNERQLI</sequence>
<evidence type="ECO:0000259" key="2">
    <source>
        <dbReference type="Pfam" id="PF04069"/>
    </source>
</evidence>
<feature type="chain" id="PRO_5045864757" evidence="1">
    <location>
        <begin position="20"/>
        <end position="293"/>
    </location>
</feature>
<organism evidence="3 4">
    <name type="scientific">Kistimonas scapharcae</name>
    <dbReference type="NCBI Taxonomy" id="1036133"/>
    <lineage>
        <taxon>Bacteria</taxon>
        <taxon>Pseudomonadati</taxon>
        <taxon>Pseudomonadota</taxon>
        <taxon>Gammaproteobacteria</taxon>
        <taxon>Oceanospirillales</taxon>
        <taxon>Endozoicomonadaceae</taxon>
        <taxon>Kistimonas</taxon>
    </lineage>
</organism>